<gene>
    <name evidence="3" type="ORF">DES47_103682</name>
</gene>
<dbReference type="Proteomes" id="UP000295361">
    <property type="component" value="Unassembled WGS sequence"/>
</dbReference>
<dbReference type="OrthoDB" id="8909600at2"/>
<accession>A0A4R6QNH7</accession>
<sequence length="217" mass="22395">MRFALLPAALLATTLSMPALADTLAFPDGICSGSVDGSGAMTACGNYSRINQAHGDVAGMLDVSYTSVSNNVPASLYFWGPGYNNLPSAVFADGGDGASFARITLTPAAGQMVSLLGFDLGAYPNTSRGTHVRVFALGGNNFSYDGTVGSPGGNATHFVFGNLHSGAGIVIEWENSAWNVGMNNIEYSLAPVPEPESYALMLAGLAALGFMAKRRQG</sequence>
<dbReference type="InterPro" id="IPR013424">
    <property type="entry name" value="Ice-binding_C"/>
</dbReference>
<feature type="chain" id="PRO_5020256534" evidence="1">
    <location>
        <begin position="22"/>
        <end position="217"/>
    </location>
</feature>
<evidence type="ECO:0000256" key="1">
    <source>
        <dbReference type="SAM" id="SignalP"/>
    </source>
</evidence>
<keyword evidence="4" id="KW-1185">Reference proteome</keyword>
<feature type="domain" description="Ice-binding protein C-terminal" evidence="2">
    <location>
        <begin position="191"/>
        <end position="215"/>
    </location>
</feature>
<dbReference type="Pfam" id="PF07589">
    <property type="entry name" value="PEP-CTERM"/>
    <property type="match status" value="1"/>
</dbReference>
<evidence type="ECO:0000313" key="4">
    <source>
        <dbReference type="Proteomes" id="UP000295361"/>
    </source>
</evidence>
<dbReference type="NCBIfam" id="TIGR02595">
    <property type="entry name" value="PEP_CTERM"/>
    <property type="match status" value="1"/>
</dbReference>
<dbReference type="InParanoid" id="A0A4R6QNH7"/>
<feature type="signal peptide" evidence="1">
    <location>
        <begin position="1"/>
        <end position="21"/>
    </location>
</feature>
<evidence type="ECO:0000259" key="2">
    <source>
        <dbReference type="Pfam" id="PF07589"/>
    </source>
</evidence>
<proteinExistence type="predicted"/>
<dbReference type="EMBL" id="SNXS01000003">
    <property type="protein sequence ID" value="TDP71700.1"/>
    <property type="molecule type" value="Genomic_DNA"/>
</dbReference>
<keyword evidence="1" id="KW-0732">Signal</keyword>
<comment type="caution">
    <text evidence="3">The sequence shown here is derived from an EMBL/GenBank/DDBJ whole genome shotgun (WGS) entry which is preliminary data.</text>
</comment>
<dbReference type="AlphaFoldDB" id="A0A4R6QNH7"/>
<organism evidence="3 4">
    <name type="scientific">Roseateles toxinivorans</name>
    <dbReference type="NCBI Taxonomy" id="270368"/>
    <lineage>
        <taxon>Bacteria</taxon>
        <taxon>Pseudomonadati</taxon>
        <taxon>Pseudomonadota</taxon>
        <taxon>Betaproteobacteria</taxon>
        <taxon>Burkholderiales</taxon>
        <taxon>Sphaerotilaceae</taxon>
        <taxon>Roseateles</taxon>
    </lineage>
</organism>
<reference evidence="3 4" key="1">
    <citation type="submission" date="2019-03" db="EMBL/GenBank/DDBJ databases">
        <title>Genomic Encyclopedia of Type Strains, Phase IV (KMG-IV): sequencing the most valuable type-strain genomes for metagenomic binning, comparative biology and taxonomic classification.</title>
        <authorList>
            <person name="Goeker M."/>
        </authorList>
    </citation>
    <scope>NUCLEOTIDE SEQUENCE [LARGE SCALE GENOMIC DNA]</scope>
    <source>
        <strain evidence="3 4">DSM 16998</strain>
    </source>
</reference>
<name>A0A4R6QNH7_9BURK</name>
<protein>
    <submittedName>
        <fullName evidence="3">Putative secreted protein with PEP-CTERM sorting signal</fullName>
    </submittedName>
</protein>
<evidence type="ECO:0000313" key="3">
    <source>
        <dbReference type="EMBL" id="TDP71700.1"/>
    </source>
</evidence>
<dbReference type="RefSeq" id="WP_133701456.1">
    <property type="nucleotide sequence ID" value="NZ_SNXS01000003.1"/>
</dbReference>